<evidence type="ECO:0000256" key="2">
    <source>
        <dbReference type="ARBA" id="ARBA00005684"/>
    </source>
</evidence>
<dbReference type="Pfam" id="PF02446">
    <property type="entry name" value="Glyco_hydro_77"/>
    <property type="match status" value="1"/>
</dbReference>
<keyword evidence="12" id="KW-1185">Reference proteome</keyword>
<name>A0ABT2TES4_9FIRM</name>
<dbReference type="InterPro" id="IPR017853">
    <property type="entry name" value="GH"/>
</dbReference>
<protein>
    <recommendedName>
        <fullName evidence="4 10">4-alpha-glucanotransferase</fullName>
        <ecNumber evidence="3 10">2.4.1.25</ecNumber>
    </recommendedName>
    <alternativeName>
        <fullName evidence="8 10">Amylomaltase</fullName>
    </alternativeName>
    <alternativeName>
        <fullName evidence="9 10">Disproportionating enzyme</fullName>
    </alternativeName>
</protein>
<dbReference type="EMBL" id="JAOQJX010000037">
    <property type="protein sequence ID" value="MCU6748780.1"/>
    <property type="molecule type" value="Genomic_DNA"/>
</dbReference>
<dbReference type="SUPFAM" id="SSF51445">
    <property type="entry name" value="(Trans)glycosidases"/>
    <property type="match status" value="1"/>
</dbReference>
<evidence type="ECO:0000256" key="1">
    <source>
        <dbReference type="ARBA" id="ARBA00000439"/>
    </source>
</evidence>
<evidence type="ECO:0000256" key="8">
    <source>
        <dbReference type="ARBA" id="ARBA00031423"/>
    </source>
</evidence>
<organism evidence="11 12">
    <name type="scientific">Faecalicatena acetigenes</name>
    <dbReference type="NCBI Taxonomy" id="2981790"/>
    <lineage>
        <taxon>Bacteria</taxon>
        <taxon>Bacillati</taxon>
        <taxon>Bacillota</taxon>
        <taxon>Clostridia</taxon>
        <taxon>Lachnospirales</taxon>
        <taxon>Lachnospiraceae</taxon>
        <taxon>Faecalicatena</taxon>
    </lineage>
</organism>
<evidence type="ECO:0000256" key="3">
    <source>
        <dbReference type="ARBA" id="ARBA00012560"/>
    </source>
</evidence>
<dbReference type="RefSeq" id="WP_059066513.1">
    <property type="nucleotide sequence ID" value="NZ_JAOQJX010000037.1"/>
</dbReference>
<dbReference type="GO" id="GO:0004134">
    <property type="term" value="F:4-alpha-glucanotransferase activity"/>
    <property type="evidence" value="ECO:0007669"/>
    <property type="project" value="UniProtKB-EC"/>
</dbReference>
<evidence type="ECO:0000256" key="10">
    <source>
        <dbReference type="RuleBase" id="RU361207"/>
    </source>
</evidence>
<dbReference type="PANTHER" id="PTHR32438:SF5">
    <property type="entry name" value="4-ALPHA-GLUCANOTRANSFERASE DPE1, CHLOROPLASTIC_AMYLOPLASTIC"/>
    <property type="match status" value="1"/>
</dbReference>
<evidence type="ECO:0000256" key="7">
    <source>
        <dbReference type="ARBA" id="ARBA00023277"/>
    </source>
</evidence>
<keyword evidence="6 10" id="KW-0808">Transferase</keyword>
<dbReference type="Proteomes" id="UP001652394">
    <property type="component" value="Unassembled WGS sequence"/>
</dbReference>
<reference evidence="11 12" key="1">
    <citation type="journal article" date="2021" name="ISME Commun">
        <title>Automated analysis of genomic sequences facilitates high-throughput and comprehensive description of bacteria.</title>
        <authorList>
            <person name="Hitch T.C.A."/>
        </authorList>
    </citation>
    <scope>NUCLEOTIDE SEQUENCE [LARGE SCALE GENOMIC DNA]</scope>
    <source>
        <strain evidence="11 12">H2_18</strain>
    </source>
</reference>
<comment type="catalytic activity">
    <reaction evidence="1 10">
        <text>Transfers a segment of a (1-&gt;4)-alpha-D-glucan to a new position in an acceptor, which may be glucose or a (1-&gt;4)-alpha-D-glucan.</text>
        <dbReference type="EC" id="2.4.1.25"/>
    </reaction>
</comment>
<gene>
    <name evidence="11" type="primary">malQ</name>
    <name evidence="11" type="ORF">OCV51_14180</name>
</gene>
<dbReference type="NCBIfam" id="TIGR00217">
    <property type="entry name" value="malQ"/>
    <property type="match status" value="1"/>
</dbReference>
<evidence type="ECO:0000313" key="11">
    <source>
        <dbReference type="EMBL" id="MCU6748780.1"/>
    </source>
</evidence>
<comment type="similarity">
    <text evidence="2 10">Belongs to the disproportionating enzyme family.</text>
</comment>
<accession>A0ABT2TES4</accession>
<dbReference type="EC" id="2.4.1.25" evidence="3 10"/>
<dbReference type="NCBIfam" id="NF011080">
    <property type="entry name" value="PRK14508.1-3"/>
    <property type="match status" value="1"/>
</dbReference>
<dbReference type="InterPro" id="IPR003385">
    <property type="entry name" value="Glyco_hydro_77"/>
</dbReference>
<keyword evidence="7 10" id="KW-0119">Carbohydrate metabolism</keyword>
<evidence type="ECO:0000256" key="5">
    <source>
        <dbReference type="ARBA" id="ARBA00022676"/>
    </source>
</evidence>
<keyword evidence="5 10" id="KW-0328">Glycosyltransferase</keyword>
<evidence type="ECO:0000256" key="4">
    <source>
        <dbReference type="ARBA" id="ARBA00020295"/>
    </source>
</evidence>
<evidence type="ECO:0000313" key="12">
    <source>
        <dbReference type="Proteomes" id="UP001652394"/>
    </source>
</evidence>
<evidence type="ECO:0000256" key="6">
    <source>
        <dbReference type="ARBA" id="ARBA00022679"/>
    </source>
</evidence>
<sequence length="493" mass="56745">MRASGILLPVFSLPSKYGIGCFSKEAYAFIDFLKEAGQTRWQILPLGPTGYGDSPYQSFSTFAGNPYFIDLQTLIEEHLLTEQECAAYDFGRDSVSIDYEKLYHARFGILRKAYQRFCPDKTYETFISQNTWWLSDYALYMAVKDAHDGMPWSSWETPLRTRQPDALRKAKELYADEIGFYSFLQFTFDKQWTQLKAYANKNAVQIIGDLPIYVAFDSADTWAAPNLFQFTENHTPVHVAGCPPDAFSATGQLWGNPLYNWQYHKETDYAWWTRRIAHSLKLYDIVRIDHFRGFDEYYAIPYGDKTAEHGQWMPGPGLDFFRTIEKKLGQLPIIAEDLGFLTDSVLNLLKDSGFPGMKVIQFAFDDRESSNYLPYTYPANCVVYTGTHDNDTTRSWYRHAPKECRDFAAEYLHKPLLDTDSLSWDFIAMAMSSVANLCVIPIQDCLCLDEHARINTPSTLGGNWTWRLTNEQLTKELAAQLQHMTKLYGRLSS</sequence>
<comment type="caution">
    <text evidence="11">The sequence shown here is derived from an EMBL/GenBank/DDBJ whole genome shotgun (WGS) entry which is preliminary data.</text>
</comment>
<dbReference type="PANTHER" id="PTHR32438">
    <property type="entry name" value="4-ALPHA-GLUCANOTRANSFERASE DPE1, CHLOROPLASTIC/AMYLOPLASTIC"/>
    <property type="match status" value="1"/>
</dbReference>
<proteinExistence type="inferred from homology"/>
<evidence type="ECO:0000256" key="9">
    <source>
        <dbReference type="ARBA" id="ARBA00031501"/>
    </source>
</evidence>
<dbReference type="Gene3D" id="3.20.20.80">
    <property type="entry name" value="Glycosidases"/>
    <property type="match status" value="1"/>
</dbReference>